<dbReference type="Proteomes" id="UP000326678">
    <property type="component" value="Chromosome Gxm1"/>
</dbReference>
<organism evidence="2 3">
    <name type="scientific">Nostoc sphaeroides CCNUC1</name>
    <dbReference type="NCBI Taxonomy" id="2653204"/>
    <lineage>
        <taxon>Bacteria</taxon>
        <taxon>Bacillati</taxon>
        <taxon>Cyanobacteriota</taxon>
        <taxon>Cyanophyceae</taxon>
        <taxon>Nostocales</taxon>
        <taxon>Nostocaceae</taxon>
        <taxon>Nostoc</taxon>
    </lineage>
</organism>
<name>A0A5P8VXM5_9NOSO</name>
<feature type="region of interest" description="Disordered" evidence="1">
    <location>
        <begin position="270"/>
        <end position="289"/>
    </location>
</feature>
<protein>
    <recommendedName>
        <fullName evidence="4">DUF3370 domain-containing protein</fullName>
    </recommendedName>
</protein>
<dbReference type="AlphaFoldDB" id="A0A5P8VXM5"/>
<dbReference type="EMBL" id="CP045226">
    <property type="protein sequence ID" value="QFS45127.1"/>
    <property type="molecule type" value="Genomic_DNA"/>
</dbReference>
<evidence type="ECO:0000313" key="3">
    <source>
        <dbReference type="Proteomes" id="UP000326678"/>
    </source>
</evidence>
<evidence type="ECO:0000256" key="1">
    <source>
        <dbReference type="SAM" id="MobiDB-lite"/>
    </source>
</evidence>
<proteinExistence type="predicted"/>
<keyword evidence="3" id="KW-1185">Reference proteome</keyword>
<evidence type="ECO:0000313" key="2">
    <source>
        <dbReference type="EMBL" id="QFS45127.1"/>
    </source>
</evidence>
<dbReference type="Pfam" id="PF11850">
    <property type="entry name" value="DUF3370"/>
    <property type="match status" value="1"/>
</dbReference>
<sequence length="486" mass="53606">MVKEISKYMLPLLLIFPIAQLTPPMPLPEEVVQPQEVRPLPGQLDTVPTFNSNSPELVLKEGILLSTFPPDGKKVPTAHLNFPFRGRFDIFAHHITRAEPPENLRRRSPSETSLYLGIILHNPSSEAVKVNIWQAASYLSQPDAPFIELPSFSQNMLGTIFAGPGDRVMSDVLRGRRQEIFPAQIDIPAGQSRMLLNLPIPVEGLTPPLNGRSTLIRLQSNGTVYAASLAMFARVNPDGSERCLRQPVRVASPTGEAGTPTLEEWQNLLDNGDLAGPRDKAPTPLEETGKPRIYGRVAGVAGGSRWRALLVDNPKGRYLTIPQPGQMFSYALSSLHGGTLGTGQIQSATMLVRYPDTAYRAHGNYGIQYNLKLPLYNNTQSPQTVSVSIQTPLKEEQLGKPGLRFLSTPAPQVFFRGTVRIRYKDEQNQPQTQFVHLVQKRGQAGEPLVLLKMKAGDRSLVEVDFLYPPDATPPQVLTVSTQAEPR</sequence>
<gene>
    <name evidence="2" type="ORF">GXM_02604</name>
</gene>
<accession>A0A5P8VXM5</accession>
<evidence type="ECO:0008006" key="4">
    <source>
        <dbReference type="Google" id="ProtNLM"/>
    </source>
</evidence>
<dbReference type="InterPro" id="IPR021801">
    <property type="entry name" value="DUF3370"/>
</dbReference>
<dbReference type="KEGG" id="nsh:GXM_02604"/>
<reference evidence="2 3" key="1">
    <citation type="submission" date="2019-10" db="EMBL/GenBank/DDBJ databases">
        <title>Genomic and transcriptomic insights into the perfect genentic adaptation of a filamentous nitrogen-fixing cyanobacterium to rice fields.</title>
        <authorList>
            <person name="Chen Z."/>
        </authorList>
    </citation>
    <scope>NUCLEOTIDE SEQUENCE [LARGE SCALE GENOMIC DNA]</scope>
    <source>
        <strain evidence="2">CCNUC1</strain>
    </source>
</reference>